<dbReference type="RefSeq" id="WP_346066232.1">
    <property type="nucleotide sequence ID" value="NZ_BRPJ01000096.1"/>
</dbReference>
<proteinExistence type="predicted"/>
<keyword evidence="2" id="KW-1185">Reference proteome</keyword>
<gene>
    <name evidence="1" type="primary">ycaQ</name>
    <name evidence="1" type="ORF">LAD12857_43700</name>
</gene>
<name>A0ABQ5MC73_9FIRM</name>
<evidence type="ECO:0000313" key="2">
    <source>
        <dbReference type="Proteomes" id="UP001419084"/>
    </source>
</evidence>
<sequence length="399" mass="47025">MEMISFTKRQACRFLLRKHGLLGDYRFEGKQGIMDFIRQAGCIQFDPVDVCGKNAELVLQSRIKNFSKQMLYDLLYQDRVLVDYFDKNLSVFPVGDWPYFERYRKQHRQWERSHEAVHGAQCQVKRYIADHGPVCSGDLDMPDKVDWYWSRTKLSRAVLEHMYFTGELAVHHKTGSVKYYDLIETCIPETILSSPDPYPDEYDHQTWRILRRIGAVGLMWNRASDAWLNISGLKSAERSAAFARLFDEEKITKVQVEGVKEELYMLMEDVSLARQCKDHTNWKKRCEFIAPLDNLMWDRKLIQALFGFDYKWEIYTPPEKRRYGHYVLPVIYGDRFIGRIEASADTKKQILLVKNIWFEPGIKRSKAMDEAIDAAIRRFSIFNQCREIAVEDSYQNGEI</sequence>
<dbReference type="PANTHER" id="PTHR30528">
    <property type="entry name" value="CYTOPLASMIC PROTEIN"/>
    <property type="match status" value="1"/>
</dbReference>
<dbReference type="Pfam" id="PF06224">
    <property type="entry name" value="AlkZ-like"/>
    <property type="match status" value="1"/>
</dbReference>
<dbReference type="Proteomes" id="UP001419084">
    <property type="component" value="Unassembled WGS sequence"/>
</dbReference>
<protein>
    <recommendedName>
        <fullName evidence="3">Winged helix-turn-helix domain-containing protein</fullName>
    </recommendedName>
</protein>
<dbReference type="PANTHER" id="PTHR30528:SF0">
    <property type="entry name" value="CYTOPLASMIC PROTEIN"/>
    <property type="match status" value="1"/>
</dbReference>
<dbReference type="InterPro" id="IPR009351">
    <property type="entry name" value="AlkZ-like"/>
</dbReference>
<accession>A0ABQ5MC73</accession>
<comment type="caution">
    <text evidence="1">The sequence shown here is derived from an EMBL/GenBank/DDBJ whole genome shotgun (WGS) entry which is preliminary data.</text>
</comment>
<evidence type="ECO:0008006" key="3">
    <source>
        <dbReference type="Google" id="ProtNLM"/>
    </source>
</evidence>
<organism evidence="1 2">
    <name type="scientific">Lacrimispora amygdalina</name>
    <dbReference type="NCBI Taxonomy" id="253257"/>
    <lineage>
        <taxon>Bacteria</taxon>
        <taxon>Bacillati</taxon>
        <taxon>Bacillota</taxon>
        <taxon>Clostridia</taxon>
        <taxon>Lachnospirales</taxon>
        <taxon>Lachnospiraceae</taxon>
        <taxon>Lacrimispora</taxon>
    </lineage>
</organism>
<dbReference type="EMBL" id="BRPJ01000096">
    <property type="protein sequence ID" value="GLB32447.1"/>
    <property type="molecule type" value="Genomic_DNA"/>
</dbReference>
<reference evidence="1 2" key="1">
    <citation type="journal article" date="2024" name="Int. J. Syst. Evol. Microbiol.">
        <title>Lacrimispora brassicae sp. nov. isolated from fermented cabbage, and proposal of Clostridium indicum Gundawar et al. 2019 and Clostridium methoxybenzovorans Mechichi et al. 1999 as heterotypic synonyms of Lacrimispora amygdalina (Parshina et al. 2003) Haas and Blanchard 2020 and Lacrimispora indolis (McClung and McCoy 1957) Haas and Blanchard 2020, respectively.</title>
        <authorList>
            <person name="Kobayashi H."/>
            <person name="Tanizawa Y."/>
            <person name="Sakamoto M."/>
            <person name="Ohkuma M."/>
            <person name="Tohno M."/>
        </authorList>
    </citation>
    <scope>NUCLEOTIDE SEQUENCE [LARGE SCALE GENOMIC DNA]</scope>
    <source>
        <strain evidence="1 2">DSM 12857</strain>
    </source>
</reference>
<evidence type="ECO:0000313" key="1">
    <source>
        <dbReference type="EMBL" id="GLB32447.1"/>
    </source>
</evidence>